<organism evidence="1 2">
    <name type="scientific">Candidatus Nitrospira nitrosa</name>
    <dbReference type="NCBI Taxonomy" id="1742972"/>
    <lineage>
        <taxon>Bacteria</taxon>
        <taxon>Pseudomonadati</taxon>
        <taxon>Nitrospirota</taxon>
        <taxon>Nitrospiria</taxon>
        <taxon>Nitrospirales</taxon>
        <taxon>Nitrospiraceae</taxon>
        <taxon>Nitrospira</taxon>
    </lineage>
</organism>
<name>A0A0S4L7Y7_9BACT</name>
<dbReference type="AlphaFoldDB" id="A0A0S4L7Y7"/>
<evidence type="ECO:0000313" key="2">
    <source>
        <dbReference type="Proteomes" id="UP000199032"/>
    </source>
</evidence>
<dbReference type="OrthoDB" id="9795615at2"/>
<gene>
    <name evidence="1" type="ORF">COMA1_11355</name>
</gene>
<proteinExistence type="predicted"/>
<keyword evidence="2" id="KW-1185">Reference proteome</keyword>
<dbReference type="EMBL" id="CZQA01000001">
    <property type="protein sequence ID" value="CUS33815.1"/>
    <property type="molecule type" value="Genomic_DNA"/>
</dbReference>
<evidence type="ECO:0000313" key="1">
    <source>
        <dbReference type="EMBL" id="CUS33815.1"/>
    </source>
</evidence>
<sequence>MTSAEAATALFKTIPPPITPSQLGEYGIEVAESQVPHIAREILSLNLYWVLAAIDAHILSKYRALITEDLFESIQAQWWPSGQLGTGTWVEYQPELTQRRERYAHLVDQEGINPTGICAETAGLIEDLGLIESGDREKLLVLLIDYAPAAEYGRLLDQSG</sequence>
<reference evidence="1 2" key="1">
    <citation type="submission" date="2015-10" db="EMBL/GenBank/DDBJ databases">
        <authorList>
            <person name="Gilbert D.G."/>
        </authorList>
    </citation>
    <scope>NUCLEOTIDE SEQUENCE [LARGE SCALE GENOMIC DNA]</scope>
    <source>
        <strain evidence="1">COMA1</strain>
    </source>
</reference>
<protein>
    <submittedName>
        <fullName evidence="1">Uncharacterized protein</fullName>
    </submittedName>
</protein>
<accession>A0A0S4L7Y7</accession>
<dbReference type="Proteomes" id="UP000199032">
    <property type="component" value="Unassembled WGS sequence"/>
</dbReference>
<dbReference type="RefSeq" id="WP_090745475.1">
    <property type="nucleotide sequence ID" value="NZ_CZQA01000001.1"/>
</dbReference>